<evidence type="ECO:0000313" key="2">
    <source>
        <dbReference type="EMBL" id="EXJ15288.1"/>
    </source>
</evidence>
<dbReference type="Proteomes" id="UP000019460">
    <property type="component" value="Unassembled WGS sequence"/>
</dbReference>
<gene>
    <name evidence="2" type="ORF">D779_1586</name>
</gene>
<reference evidence="2 3" key="1">
    <citation type="submission" date="2012-11" db="EMBL/GenBank/DDBJ databases">
        <title>Genome assembly of Thiorhodococcus sp. AK35.</title>
        <authorList>
            <person name="Nupur N."/>
            <person name="Khatri I."/>
            <person name="Subramanian S."/>
            <person name="Pinnaka A."/>
        </authorList>
    </citation>
    <scope>NUCLEOTIDE SEQUENCE [LARGE SCALE GENOMIC DNA]</scope>
    <source>
        <strain evidence="2 3">AK35</strain>
    </source>
</reference>
<sequence length="39" mass="4303">MECGGHKRIGIGPSTSFAPFTPVRFDRGSAGQPLRRRMK</sequence>
<evidence type="ECO:0000313" key="3">
    <source>
        <dbReference type="Proteomes" id="UP000019460"/>
    </source>
</evidence>
<feature type="region of interest" description="Disordered" evidence="1">
    <location>
        <begin position="1"/>
        <end position="39"/>
    </location>
</feature>
<protein>
    <submittedName>
        <fullName evidence="2">Uncharacterized protein</fullName>
    </submittedName>
</protein>
<dbReference type="EMBL" id="AONC01000028">
    <property type="protein sequence ID" value="EXJ15288.1"/>
    <property type="molecule type" value="Genomic_DNA"/>
</dbReference>
<comment type="caution">
    <text evidence="2">The sequence shown here is derived from an EMBL/GenBank/DDBJ whole genome shotgun (WGS) entry which is preliminary data.</text>
</comment>
<name>W9V6U6_9GAMM</name>
<evidence type="ECO:0000256" key="1">
    <source>
        <dbReference type="SAM" id="MobiDB-lite"/>
    </source>
</evidence>
<keyword evidence="3" id="KW-1185">Reference proteome</keyword>
<proteinExistence type="predicted"/>
<dbReference type="AlphaFoldDB" id="W9V6U6"/>
<organism evidence="2 3">
    <name type="scientific">Imhoffiella purpurea</name>
    <dbReference type="NCBI Taxonomy" id="1249627"/>
    <lineage>
        <taxon>Bacteria</taxon>
        <taxon>Pseudomonadati</taxon>
        <taxon>Pseudomonadota</taxon>
        <taxon>Gammaproteobacteria</taxon>
        <taxon>Chromatiales</taxon>
        <taxon>Chromatiaceae</taxon>
        <taxon>Imhoffiella</taxon>
    </lineage>
</organism>
<accession>W9V6U6</accession>